<dbReference type="Pfam" id="PF01544">
    <property type="entry name" value="CorA"/>
    <property type="match status" value="1"/>
</dbReference>
<protein>
    <submittedName>
        <fullName evidence="6">Uncharacterized protein</fullName>
    </submittedName>
</protein>
<comment type="caution">
    <text evidence="6">The sequence shown here is derived from an EMBL/GenBank/DDBJ whole genome shotgun (WGS) entry which is preliminary data.</text>
</comment>
<feature type="transmembrane region" description="Helical" evidence="5">
    <location>
        <begin position="77"/>
        <end position="100"/>
    </location>
</feature>
<dbReference type="GeneID" id="59264838"/>
<dbReference type="RefSeq" id="XP_037188565.1">
    <property type="nucleotide sequence ID" value="XM_037341146.1"/>
</dbReference>
<keyword evidence="4 5" id="KW-0472">Membrane</keyword>
<dbReference type="OrthoDB" id="3231000at2759"/>
<keyword evidence="3 5" id="KW-1133">Transmembrane helix</keyword>
<evidence type="ECO:0000313" key="6">
    <source>
        <dbReference type="EMBL" id="KAF5869617.1"/>
    </source>
</evidence>
<dbReference type="EMBL" id="JABFCT010000016">
    <property type="protein sequence ID" value="KAF5869617.1"/>
    <property type="molecule type" value="Genomic_DNA"/>
</dbReference>
<keyword evidence="2 5" id="KW-0812">Transmembrane</keyword>
<dbReference type="InterPro" id="IPR045863">
    <property type="entry name" value="CorA_TM1_TM2"/>
</dbReference>
<feature type="transmembrane region" description="Helical" evidence="5">
    <location>
        <begin position="112"/>
        <end position="131"/>
    </location>
</feature>
<evidence type="ECO:0000256" key="5">
    <source>
        <dbReference type="SAM" id="Phobius"/>
    </source>
</evidence>
<gene>
    <name evidence="6" type="ORF">Bfra_010814</name>
</gene>
<evidence type="ECO:0000313" key="7">
    <source>
        <dbReference type="Proteomes" id="UP000531561"/>
    </source>
</evidence>
<dbReference type="InterPro" id="IPR002523">
    <property type="entry name" value="MgTranspt_CorA/ZnTranspt_ZntB"/>
</dbReference>
<comment type="subcellular location">
    <subcellularLocation>
        <location evidence="1">Membrane</location>
        <topology evidence="1">Multi-pass membrane protein</topology>
    </subcellularLocation>
</comment>
<dbReference type="GO" id="GO:0046873">
    <property type="term" value="F:metal ion transmembrane transporter activity"/>
    <property type="evidence" value="ECO:0007669"/>
    <property type="project" value="InterPro"/>
</dbReference>
<dbReference type="AlphaFoldDB" id="A0A8H6AL47"/>
<dbReference type="Gene3D" id="1.20.58.340">
    <property type="entry name" value="Magnesium transport protein CorA, transmembrane region"/>
    <property type="match status" value="1"/>
</dbReference>
<evidence type="ECO:0000256" key="4">
    <source>
        <dbReference type="ARBA" id="ARBA00023136"/>
    </source>
</evidence>
<proteinExistence type="predicted"/>
<dbReference type="SUPFAM" id="SSF144083">
    <property type="entry name" value="Magnesium transport protein CorA, transmembrane region"/>
    <property type="match status" value="1"/>
</dbReference>
<keyword evidence="7" id="KW-1185">Reference proteome</keyword>
<name>A0A8H6AL47_9HELO</name>
<evidence type="ECO:0000256" key="3">
    <source>
        <dbReference type="ARBA" id="ARBA00022989"/>
    </source>
</evidence>
<evidence type="ECO:0000256" key="1">
    <source>
        <dbReference type="ARBA" id="ARBA00004141"/>
    </source>
</evidence>
<reference evidence="6 7" key="1">
    <citation type="journal article" date="2020" name="Phytopathology">
        <title>A high-quality genome resource of Botrytis fragariae, a new and rapidly spreading fungal pathogen causing strawberry gray mold in the U.S.A.</title>
        <authorList>
            <person name="Wu Y."/>
            <person name="Saski C.A."/>
            <person name="Schnabel G."/>
            <person name="Xiao S."/>
            <person name="Hu M."/>
        </authorList>
    </citation>
    <scope>NUCLEOTIDE SEQUENCE [LARGE SCALE GENOMIC DNA]</scope>
    <source>
        <strain evidence="6 7">BVB16</strain>
    </source>
</reference>
<sequence length="192" mass="21690">MNLRVIDSMATSHWFADSRSKRLKDYQFLENKVMIQMKQNSASIPILTAIIAVQESRKAIQQANDVNYYRVAMLTNYGALSVFATVYIPPSFVAGVFGMNVAELNSGIGVDIWLYFAISIPVTIASMVLVWKWEWLTRKVKNFRIRPNNNSSPRKTVPVALFSVGRMTTGIGKPRDIQIDHDLEKCVTGTRT</sequence>
<dbReference type="Proteomes" id="UP000531561">
    <property type="component" value="Unassembled WGS sequence"/>
</dbReference>
<evidence type="ECO:0000256" key="2">
    <source>
        <dbReference type="ARBA" id="ARBA00022692"/>
    </source>
</evidence>
<organism evidence="6 7">
    <name type="scientific">Botrytis fragariae</name>
    <dbReference type="NCBI Taxonomy" id="1964551"/>
    <lineage>
        <taxon>Eukaryota</taxon>
        <taxon>Fungi</taxon>
        <taxon>Dikarya</taxon>
        <taxon>Ascomycota</taxon>
        <taxon>Pezizomycotina</taxon>
        <taxon>Leotiomycetes</taxon>
        <taxon>Helotiales</taxon>
        <taxon>Sclerotiniaceae</taxon>
        <taxon>Botrytis</taxon>
    </lineage>
</organism>
<dbReference type="GO" id="GO:0016020">
    <property type="term" value="C:membrane"/>
    <property type="evidence" value="ECO:0007669"/>
    <property type="project" value="UniProtKB-SubCell"/>
</dbReference>
<accession>A0A8H6AL47</accession>